<dbReference type="InterPro" id="IPR050179">
    <property type="entry name" value="Trans_hexapeptide_repeat"/>
</dbReference>
<dbReference type="GO" id="GO:0016746">
    <property type="term" value="F:acyltransferase activity"/>
    <property type="evidence" value="ECO:0007669"/>
    <property type="project" value="UniProtKB-KW"/>
</dbReference>
<dbReference type="InterPro" id="IPR011004">
    <property type="entry name" value="Trimer_LpxA-like_sf"/>
</dbReference>
<dbReference type="Proteomes" id="UP000285173">
    <property type="component" value="Unassembled WGS sequence"/>
</dbReference>
<dbReference type="EMBL" id="QSUP01000009">
    <property type="protein sequence ID" value="RGN51821.1"/>
    <property type="molecule type" value="Genomic_DNA"/>
</dbReference>
<evidence type="ECO:0000313" key="13">
    <source>
        <dbReference type="Proteomes" id="UP000482671"/>
    </source>
</evidence>
<dbReference type="EMBL" id="QSEF01000009">
    <property type="protein sequence ID" value="RGZ48878.1"/>
    <property type="molecule type" value="Genomic_DNA"/>
</dbReference>
<reference evidence="8 9" key="1">
    <citation type="submission" date="2018-08" db="EMBL/GenBank/DDBJ databases">
        <title>A genome reference for cultivated species of the human gut microbiota.</title>
        <authorList>
            <person name="Zou Y."/>
            <person name="Xue W."/>
            <person name="Luo G."/>
        </authorList>
    </citation>
    <scope>NUCLEOTIDE SEQUENCE [LARGE SCALE GENOMIC DNA]</scope>
    <source>
        <strain evidence="7 9">AM16-50</strain>
        <strain evidence="6 10">AM50-15</strain>
        <strain evidence="5 8">OM05-11AA</strain>
    </source>
</reference>
<reference evidence="11 12" key="2">
    <citation type="journal article" date="2019" name="Nat. Med.">
        <title>A library of human gut bacterial isolates paired with longitudinal multiomics data enables mechanistic microbiome research.</title>
        <authorList>
            <person name="Poyet M."/>
            <person name="Groussin M."/>
            <person name="Gibbons S.M."/>
            <person name="Avila-Pacheco J."/>
            <person name="Jiang X."/>
            <person name="Kearney S.M."/>
            <person name="Perrotta A.R."/>
            <person name="Berdy B."/>
            <person name="Zhao S."/>
            <person name="Lieberman T.D."/>
            <person name="Swanson P.K."/>
            <person name="Smith M."/>
            <person name="Roesemann S."/>
            <person name="Alexander J.E."/>
            <person name="Rich S.A."/>
            <person name="Livny J."/>
            <person name="Vlamakis H."/>
            <person name="Clish C."/>
            <person name="Bullock K."/>
            <person name="Deik A."/>
            <person name="Scott J."/>
            <person name="Pierce K.A."/>
            <person name="Xavier R.J."/>
            <person name="Alm E.J."/>
        </authorList>
    </citation>
    <scope>NUCLEOTIDE SEQUENCE [LARGE SCALE GENOMIC DNA]</scope>
    <source>
        <strain evidence="4 13">BIOML-A11</strain>
        <strain evidence="2 12">BIOML-A25</strain>
        <strain evidence="3 11">BIOML-A29</strain>
    </source>
</reference>
<comment type="similarity">
    <text evidence="1">Belongs to the transferase hexapeptide repeat family.</text>
</comment>
<organism evidence="7 9">
    <name type="scientific">Parabacteroides merdae</name>
    <dbReference type="NCBI Taxonomy" id="46503"/>
    <lineage>
        <taxon>Bacteria</taxon>
        <taxon>Pseudomonadati</taxon>
        <taxon>Bacteroidota</taxon>
        <taxon>Bacteroidia</taxon>
        <taxon>Bacteroidales</taxon>
        <taxon>Tannerellaceae</taxon>
        <taxon>Parabacteroides</taxon>
    </lineage>
</organism>
<dbReference type="PANTHER" id="PTHR43300:SF11">
    <property type="entry name" value="ACETYLTRANSFERASE RV3034C-RELATED"/>
    <property type="match status" value="1"/>
</dbReference>
<proteinExistence type="inferred from homology"/>
<evidence type="ECO:0000313" key="2">
    <source>
        <dbReference type="EMBL" id="MTU30576.1"/>
    </source>
</evidence>
<evidence type="ECO:0000313" key="8">
    <source>
        <dbReference type="Proteomes" id="UP000261088"/>
    </source>
</evidence>
<dbReference type="Proteomes" id="UP000283732">
    <property type="component" value="Unassembled WGS sequence"/>
</dbReference>
<keyword evidence="7" id="KW-0808">Transferase</keyword>
<comment type="caution">
    <text evidence="7">The sequence shown here is derived from an EMBL/GenBank/DDBJ whole genome shotgun (WGS) entry which is preliminary data.</text>
</comment>
<accession>A0A3R6IX85</accession>
<name>A0A3R6IX85_9BACT</name>
<protein>
    <submittedName>
        <fullName evidence="7">Acyltransferase</fullName>
    </submittedName>
</protein>
<dbReference type="SUPFAM" id="SSF51161">
    <property type="entry name" value="Trimeric LpxA-like enzymes"/>
    <property type="match status" value="1"/>
</dbReference>
<gene>
    <name evidence="7" type="ORF">DW191_11120</name>
    <name evidence="6" type="ORF">DW986_07905</name>
    <name evidence="5" type="ORF">DXB61_09550</name>
    <name evidence="2" type="ORF">GMD66_15415</name>
    <name evidence="3" type="ORF">GMD82_08890</name>
    <name evidence="4" type="ORF">GME02_10130</name>
</gene>
<dbReference type="EMBL" id="WNDD01000010">
    <property type="protein sequence ID" value="MTV02014.1"/>
    <property type="molecule type" value="Genomic_DNA"/>
</dbReference>
<dbReference type="RefSeq" id="WP_005647839.1">
    <property type="nucleotide sequence ID" value="NZ_DAWDXW010000005.1"/>
</dbReference>
<dbReference type="CDD" id="cd04647">
    <property type="entry name" value="LbH_MAT_like"/>
    <property type="match status" value="1"/>
</dbReference>
<evidence type="ECO:0000313" key="3">
    <source>
        <dbReference type="EMBL" id="MTU39595.1"/>
    </source>
</evidence>
<dbReference type="InterPro" id="IPR001451">
    <property type="entry name" value="Hexapep"/>
</dbReference>
<dbReference type="Pfam" id="PF14602">
    <property type="entry name" value="Hexapep_2"/>
    <property type="match status" value="1"/>
</dbReference>
<dbReference type="PANTHER" id="PTHR43300">
    <property type="entry name" value="ACETYLTRANSFERASE"/>
    <property type="match status" value="1"/>
</dbReference>
<sequence>MIVKIREIIRDCIIFGMHFIYTRIYQMNIDKSAKLSFGAKLDKSNPKGVHIGEESFIASGAVILAHDFSKPAKADTYIGKRCFIGVNAIIMCGVKVNDNVIVGSGSVVTKDIPANCIVAGNPARIIKEGIQTKKFGQLMQQS</sequence>
<dbReference type="AlphaFoldDB" id="A0A3R6IX85"/>
<evidence type="ECO:0000313" key="5">
    <source>
        <dbReference type="EMBL" id="RGN51821.1"/>
    </source>
</evidence>
<dbReference type="Gene3D" id="2.160.10.10">
    <property type="entry name" value="Hexapeptide repeat proteins"/>
    <property type="match status" value="1"/>
</dbReference>
<keyword evidence="11" id="KW-1185">Reference proteome</keyword>
<dbReference type="Proteomes" id="UP000434916">
    <property type="component" value="Unassembled WGS sequence"/>
</dbReference>
<evidence type="ECO:0000313" key="9">
    <source>
        <dbReference type="Proteomes" id="UP000283732"/>
    </source>
</evidence>
<dbReference type="EMBL" id="WNCR01000009">
    <property type="protein sequence ID" value="MTU30576.1"/>
    <property type="molecule type" value="Genomic_DNA"/>
</dbReference>
<evidence type="ECO:0000313" key="6">
    <source>
        <dbReference type="EMBL" id="RGZ48878.1"/>
    </source>
</evidence>
<evidence type="ECO:0000313" key="12">
    <source>
        <dbReference type="Proteomes" id="UP000437446"/>
    </source>
</evidence>
<dbReference type="EMBL" id="QRKC01000004">
    <property type="protein sequence ID" value="RHH77284.1"/>
    <property type="molecule type" value="Genomic_DNA"/>
</dbReference>
<evidence type="ECO:0000256" key="1">
    <source>
        <dbReference type="ARBA" id="ARBA00007274"/>
    </source>
</evidence>
<evidence type="ECO:0000313" key="4">
    <source>
        <dbReference type="EMBL" id="MTV02014.1"/>
    </source>
</evidence>
<keyword evidence="7" id="KW-0012">Acyltransferase</keyword>
<dbReference type="Proteomes" id="UP000261088">
    <property type="component" value="Unassembled WGS sequence"/>
</dbReference>
<dbReference type="Proteomes" id="UP000437446">
    <property type="component" value="Unassembled WGS sequence"/>
</dbReference>
<dbReference type="EMBL" id="WNCN01000009">
    <property type="protein sequence ID" value="MTU39595.1"/>
    <property type="molecule type" value="Genomic_DNA"/>
</dbReference>
<evidence type="ECO:0000313" key="7">
    <source>
        <dbReference type="EMBL" id="RHH77284.1"/>
    </source>
</evidence>
<evidence type="ECO:0000313" key="10">
    <source>
        <dbReference type="Proteomes" id="UP000285173"/>
    </source>
</evidence>
<evidence type="ECO:0000313" key="11">
    <source>
        <dbReference type="Proteomes" id="UP000434916"/>
    </source>
</evidence>
<dbReference type="Proteomes" id="UP000482671">
    <property type="component" value="Unassembled WGS sequence"/>
</dbReference>